<organism evidence="2 3">
    <name type="scientific">Mesorhabditis spiculigera</name>
    <dbReference type="NCBI Taxonomy" id="96644"/>
    <lineage>
        <taxon>Eukaryota</taxon>
        <taxon>Metazoa</taxon>
        <taxon>Ecdysozoa</taxon>
        <taxon>Nematoda</taxon>
        <taxon>Chromadorea</taxon>
        <taxon>Rhabditida</taxon>
        <taxon>Rhabditina</taxon>
        <taxon>Rhabditomorpha</taxon>
        <taxon>Rhabditoidea</taxon>
        <taxon>Rhabditidae</taxon>
        <taxon>Mesorhabditinae</taxon>
        <taxon>Mesorhabditis</taxon>
    </lineage>
</organism>
<evidence type="ECO:0000313" key="2">
    <source>
        <dbReference type="EMBL" id="CAJ0576616.1"/>
    </source>
</evidence>
<evidence type="ECO:0000259" key="1">
    <source>
        <dbReference type="Pfam" id="PF23309"/>
    </source>
</evidence>
<feature type="domain" description="DUF7083" evidence="1">
    <location>
        <begin position="70"/>
        <end position="155"/>
    </location>
</feature>
<dbReference type="Pfam" id="PF23309">
    <property type="entry name" value="DUF7083"/>
    <property type="match status" value="1"/>
</dbReference>
<protein>
    <recommendedName>
        <fullName evidence="1">DUF7083 domain-containing protein</fullName>
    </recommendedName>
</protein>
<gene>
    <name evidence="2" type="ORF">MSPICULIGERA_LOCUS14906</name>
</gene>
<reference evidence="2" key="1">
    <citation type="submission" date="2023-06" db="EMBL/GenBank/DDBJ databases">
        <authorList>
            <person name="Delattre M."/>
        </authorList>
    </citation>
    <scope>NUCLEOTIDE SEQUENCE</scope>
    <source>
        <strain evidence="2">AF72</strain>
    </source>
</reference>
<proteinExistence type="predicted"/>
<evidence type="ECO:0000313" key="3">
    <source>
        <dbReference type="Proteomes" id="UP001177023"/>
    </source>
</evidence>
<accession>A0AA36G392</accession>
<dbReference type="InterPro" id="IPR055510">
    <property type="entry name" value="DUF7083"/>
</dbReference>
<name>A0AA36G392_9BILA</name>
<dbReference type="Proteomes" id="UP001177023">
    <property type="component" value="Unassembled WGS sequence"/>
</dbReference>
<dbReference type="AlphaFoldDB" id="A0AA36G392"/>
<keyword evidence="3" id="KW-1185">Reference proteome</keyword>
<dbReference type="EMBL" id="CATQJA010002644">
    <property type="protein sequence ID" value="CAJ0576616.1"/>
    <property type="molecule type" value="Genomic_DNA"/>
</dbReference>
<sequence>MADDPELKDVLKQLAAANQQMTAVMVAGQEREAKLMAELERIRAEVQTHTDSVSEDSSQTQRPLNAVELGALATRISRFEYDPSQGITFEKWHERFTNLIATESRISEENKKHLVLGMLDAKSYGLLADHARPKELASIAYDDIVKHLTEMFGEKLSLFSRRFLAFRVAKEHDEDMRSYAARVNKLYEQVHSGISQQVPFPALIALLEPY</sequence>
<comment type="caution">
    <text evidence="2">The sequence shown here is derived from an EMBL/GenBank/DDBJ whole genome shotgun (WGS) entry which is preliminary data.</text>
</comment>
<feature type="non-terminal residue" evidence="2">
    <location>
        <position position="210"/>
    </location>
</feature>